<dbReference type="EMBL" id="FUZF01000001">
    <property type="protein sequence ID" value="SKB36521.1"/>
    <property type="molecule type" value="Genomic_DNA"/>
</dbReference>
<sequence>MAHRIYLFNYDQETNQTFDTHLGEWNYEIPLLLYPLLAEDIKVQGVEFLSNKEQGIVQLRYFFNLLADTYQLHYKKAYYEPVNKMFEFLEALPYDSFVMNATDVFNMNEEKHKVQAKEWFCDIQQKSKLYKNAITAQDLSLLDPLFSQFGYSSFLEILQTDWIEYGLGYFEEHAYKKVASSIFEENEKFGLKDSKGNVLAPATYDDIFEADYNYGISLVQKGTLCGYLQSDGKECVIPIYEDASDVFDFGTEPLGQVKANGRWGVLKLYSNTWLIDPDYDSIERVTYGFLGVEKDGKFGVYNDEEGLIIPAEAESPLDYDYFPELFFSKQKGTSRRKYYTKKGTFLGEFLEDSITQAGACYWIKPNKFDKKGRLIDETGSLVIEEVDQLILVENFDTLAIRKAKDWKIYHSLKHQFLLEDEVIVKVKTESNTGNKTNTHILETERGLGLFDADNNIWLINPTIEIKQIHYFADGFLSIQRTDGYQLFDFQEGLSTPLYDYISSPLNYRAEEGILFVYRGEDMFRMNEDKSIHRIGIAEYGSIYLDRYSFRGKDLTYFVSFYNRWKDQAGSNPELSMDVATIKKMALDAKENQNYEEAHRLFELCAQKNDVDSWTELGILLTDPAIESLFDPQRGIAYYEKAAQQHHPVAWNNIGALYHNGIGYPFNISKAVQAYEKGAELGDGMALANLGDLYYFGEHITQNYDLALDYYQKAEKRRYYNYEKISEIYYQLRDYSNLLIYLKKDYDQSYSGIYYGIIYEHGMGVKVDLEKAIKYYEQANAYAAYQYATQRLLYFYGEDLTFKNEKKLQKWKSFAEQHEFDALEN</sequence>
<dbReference type="Proteomes" id="UP000190150">
    <property type="component" value="Unassembled WGS sequence"/>
</dbReference>
<dbReference type="PANTHER" id="PTHR11102:SF147">
    <property type="entry name" value="SEL1L ADAPTOR SUBUNIT OF ERAD E3 UBIQUITIN LIGASE"/>
    <property type="match status" value="1"/>
</dbReference>
<evidence type="ECO:0000313" key="1">
    <source>
        <dbReference type="EMBL" id="SKB36521.1"/>
    </source>
</evidence>
<keyword evidence="2" id="KW-1185">Reference proteome</keyword>
<dbReference type="SMART" id="SM00671">
    <property type="entry name" value="SEL1"/>
    <property type="match status" value="4"/>
</dbReference>
<dbReference type="PANTHER" id="PTHR11102">
    <property type="entry name" value="SEL-1-LIKE PROTEIN"/>
    <property type="match status" value="1"/>
</dbReference>
<reference evidence="2" key="1">
    <citation type="submission" date="2017-02" db="EMBL/GenBank/DDBJ databases">
        <authorList>
            <person name="Varghese N."/>
            <person name="Submissions S."/>
        </authorList>
    </citation>
    <scope>NUCLEOTIDE SEQUENCE [LARGE SCALE GENOMIC DNA]</scope>
    <source>
        <strain evidence="2">DSM 24091</strain>
    </source>
</reference>
<dbReference type="InterPro" id="IPR011990">
    <property type="entry name" value="TPR-like_helical_dom_sf"/>
</dbReference>
<name>A0A1T5ANB3_9SPHI</name>
<dbReference type="InterPro" id="IPR050767">
    <property type="entry name" value="Sel1_AlgK"/>
</dbReference>
<organism evidence="1 2">
    <name type="scientific">Sphingobacterium nematocida</name>
    <dbReference type="NCBI Taxonomy" id="1513896"/>
    <lineage>
        <taxon>Bacteria</taxon>
        <taxon>Pseudomonadati</taxon>
        <taxon>Bacteroidota</taxon>
        <taxon>Sphingobacteriia</taxon>
        <taxon>Sphingobacteriales</taxon>
        <taxon>Sphingobacteriaceae</taxon>
        <taxon>Sphingobacterium</taxon>
    </lineage>
</organism>
<evidence type="ECO:0000313" key="2">
    <source>
        <dbReference type="Proteomes" id="UP000190150"/>
    </source>
</evidence>
<dbReference type="InterPro" id="IPR032774">
    <property type="entry name" value="WG_beta_rep"/>
</dbReference>
<dbReference type="InterPro" id="IPR006597">
    <property type="entry name" value="Sel1-like"/>
</dbReference>
<dbReference type="Pfam" id="PF14903">
    <property type="entry name" value="WG_beta_rep"/>
    <property type="match status" value="2"/>
</dbReference>
<protein>
    <recommendedName>
        <fullName evidence="3">TPR repeat</fullName>
    </recommendedName>
</protein>
<dbReference type="AlphaFoldDB" id="A0A1T5ANB3"/>
<dbReference type="Pfam" id="PF08238">
    <property type="entry name" value="Sel1"/>
    <property type="match status" value="5"/>
</dbReference>
<dbReference type="OrthoDB" id="5464673at2"/>
<dbReference type="SUPFAM" id="SSF81901">
    <property type="entry name" value="HCP-like"/>
    <property type="match status" value="1"/>
</dbReference>
<dbReference type="GO" id="GO:0036503">
    <property type="term" value="P:ERAD pathway"/>
    <property type="evidence" value="ECO:0007669"/>
    <property type="project" value="TreeGrafter"/>
</dbReference>
<accession>A0A1T5ANB3</accession>
<proteinExistence type="predicted"/>
<dbReference type="Gene3D" id="1.25.40.10">
    <property type="entry name" value="Tetratricopeptide repeat domain"/>
    <property type="match status" value="1"/>
</dbReference>
<evidence type="ECO:0008006" key="3">
    <source>
        <dbReference type="Google" id="ProtNLM"/>
    </source>
</evidence>
<dbReference type="RefSeq" id="WP_079640409.1">
    <property type="nucleotide sequence ID" value="NZ_FUZF01000001.1"/>
</dbReference>
<dbReference type="STRING" id="1513896.SAMN05660841_00040"/>
<gene>
    <name evidence="1" type="ORF">SAMN05660841_00040</name>
</gene>